<proteinExistence type="predicted"/>
<evidence type="ECO:0000313" key="2">
    <source>
        <dbReference type="Proteomes" id="UP001595828"/>
    </source>
</evidence>
<dbReference type="RefSeq" id="WP_379539183.1">
    <property type="nucleotide sequence ID" value="NZ_JBHSDR010000006.1"/>
</dbReference>
<accession>A0ABV8RRD8</accession>
<organism evidence="1 2">
    <name type="scientific">Novosphingobium tardum</name>
    <dbReference type="NCBI Taxonomy" id="1538021"/>
    <lineage>
        <taxon>Bacteria</taxon>
        <taxon>Pseudomonadati</taxon>
        <taxon>Pseudomonadota</taxon>
        <taxon>Alphaproteobacteria</taxon>
        <taxon>Sphingomonadales</taxon>
        <taxon>Sphingomonadaceae</taxon>
        <taxon>Novosphingobium</taxon>
    </lineage>
</organism>
<protein>
    <submittedName>
        <fullName evidence="1">Tetratricopeptide repeat protein</fullName>
    </submittedName>
</protein>
<evidence type="ECO:0000313" key="1">
    <source>
        <dbReference type="EMBL" id="MFC4295718.1"/>
    </source>
</evidence>
<sequence>MALAHPAPVPRLTGLSAPLRWAALLALAALLVIGGGAALDAWRAHRAAVSADPAALSPGFGPRNYFEALARADGGVDEARRRLAMAPGEWLREEGLARQLVSRHRLTGDYADLAEAERLLDDATARAPDPGGPVLSQAQLAVLLHRLAAAEAALAEFARFAAPEPGESADAEALRGDIALQRGQMDEAARHYARGEALAPSAGLELRSAVLDLRRGHRDAAREAMNRLLLRPRQSPAALAQLALQRAALAYAEGSWDEARRWIAAADRTFPGYWLVEAHGAQALALSGRTAEAIGAYAAVARKSQAPEVMDALALLLRMEGRPKQSREWSDRAGKLWQERLARFPEAARQHAAEHELIAGNPERAVALARADVAARPHGAAIVVLARALVLAGRPAEALACLDRAQAQGWTSAGSLMQRAEAEAALGNGPASAAARTRAEAINPRAADPRTRLIWFGHD</sequence>
<dbReference type="Proteomes" id="UP001595828">
    <property type="component" value="Unassembled WGS sequence"/>
</dbReference>
<dbReference type="EMBL" id="JBHSDR010000006">
    <property type="protein sequence ID" value="MFC4295718.1"/>
    <property type="molecule type" value="Genomic_DNA"/>
</dbReference>
<comment type="caution">
    <text evidence="1">The sequence shown here is derived from an EMBL/GenBank/DDBJ whole genome shotgun (WGS) entry which is preliminary data.</text>
</comment>
<keyword evidence="2" id="KW-1185">Reference proteome</keyword>
<dbReference type="Gene3D" id="1.25.40.10">
    <property type="entry name" value="Tetratricopeptide repeat domain"/>
    <property type="match status" value="2"/>
</dbReference>
<dbReference type="InterPro" id="IPR011990">
    <property type="entry name" value="TPR-like_helical_dom_sf"/>
</dbReference>
<dbReference type="SUPFAM" id="SSF48452">
    <property type="entry name" value="TPR-like"/>
    <property type="match status" value="2"/>
</dbReference>
<reference evidence="2" key="1">
    <citation type="journal article" date="2019" name="Int. J. Syst. Evol. Microbiol.">
        <title>The Global Catalogue of Microorganisms (GCM) 10K type strain sequencing project: providing services to taxonomists for standard genome sequencing and annotation.</title>
        <authorList>
            <consortium name="The Broad Institute Genomics Platform"/>
            <consortium name="The Broad Institute Genome Sequencing Center for Infectious Disease"/>
            <person name="Wu L."/>
            <person name="Ma J."/>
        </authorList>
    </citation>
    <scope>NUCLEOTIDE SEQUENCE [LARGE SCALE GENOMIC DNA]</scope>
    <source>
        <strain evidence="2">CGMCC 1.12989</strain>
    </source>
</reference>
<name>A0ABV8RRD8_9SPHN</name>
<gene>
    <name evidence="1" type="ORF">ACFO0A_11700</name>
</gene>